<feature type="domain" description="ABC3 transporter permease C-terminal" evidence="7">
    <location>
        <begin position="80"/>
        <end position="193"/>
    </location>
</feature>
<dbReference type="EMBL" id="JAJFZP010000001">
    <property type="protein sequence ID" value="MCC3267766.1"/>
    <property type="molecule type" value="Genomic_DNA"/>
</dbReference>
<reference evidence="8" key="1">
    <citation type="submission" date="2021-10" db="EMBL/GenBank/DDBJ databases">
        <title>Novel species in genus Arthrobacter.</title>
        <authorList>
            <person name="Liu Y."/>
        </authorList>
    </citation>
    <scope>NUCLEOTIDE SEQUENCE</scope>
    <source>
        <strain evidence="8">Zg-Y809</strain>
    </source>
</reference>
<evidence type="ECO:0000256" key="5">
    <source>
        <dbReference type="ARBA" id="ARBA00023136"/>
    </source>
</evidence>
<keyword evidence="2" id="KW-1003">Cell membrane</keyword>
<evidence type="ECO:0000259" key="7">
    <source>
        <dbReference type="Pfam" id="PF02687"/>
    </source>
</evidence>
<evidence type="ECO:0000256" key="2">
    <source>
        <dbReference type="ARBA" id="ARBA00022475"/>
    </source>
</evidence>
<dbReference type="RefSeq" id="WP_227906222.1">
    <property type="nucleotide sequence ID" value="NZ_CP095461.1"/>
</dbReference>
<comment type="caution">
    <text evidence="8">The sequence shown here is derived from an EMBL/GenBank/DDBJ whole genome shotgun (WGS) entry which is preliminary data.</text>
</comment>
<evidence type="ECO:0000313" key="9">
    <source>
        <dbReference type="Proteomes" id="UP001139264"/>
    </source>
</evidence>
<protein>
    <submittedName>
        <fullName evidence="8">Permease</fullName>
    </submittedName>
</protein>
<dbReference type="AlphaFoldDB" id="A0A9X1LYK5"/>
<feature type="transmembrane region" description="Helical" evidence="6">
    <location>
        <begin position="380"/>
        <end position="406"/>
    </location>
</feature>
<feature type="transmembrane region" description="Helical" evidence="6">
    <location>
        <begin position="335"/>
        <end position="359"/>
    </location>
</feature>
<keyword evidence="3 6" id="KW-0812">Transmembrane</keyword>
<evidence type="ECO:0000256" key="6">
    <source>
        <dbReference type="SAM" id="Phobius"/>
    </source>
</evidence>
<evidence type="ECO:0000256" key="1">
    <source>
        <dbReference type="ARBA" id="ARBA00004651"/>
    </source>
</evidence>
<keyword evidence="5 6" id="KW-0472">Membrane</keyword>
<dbReference type="Pfam" id="PF02687">
    <property type="entry name" value="FtsX"/>
    <property type="match status" value="1"/>
</dbReference>
<sequence>MNAAASALVRAVDSSPLAVPLRIAWLLNRPGAAGRTAALLPAASFAVVTTLLLTVLAGALSFLQWGDEEGDLYLLLACFALILLVLPLISLGGSAARLSARRRDEHLSTLCLLGASAKTVRRVTVLEASAQAFAGTLAGAAGYLVLAPFVQLIHFRGAALGAAYWLHPVAGAATVLAVVLLAAVSSAVGLRRVTISPLGVRTRAVPQKVRGRRAVAAVIIIAGSVLALMTPIAVAALALAVLFGAFAAGLAVLNLVGPWLVAVSARRRLRRAATPQALLAARIVLDAPKAAWRQVSALSMVCFTAVVAGAGASVLQGVQAEGSEDFLPGDVMTGVLITVVAGFLMVACSAGINQAATVLDRADLYRSLDRMGMPRGVIDGARIAAVMQPLLLVSVVSTAVPALLLFPLTGAAVLFAPVSMIFLAVSVAAGVALVRAGLAATGPVLTGVLEAGSGPRGQTQLPLR</sequence>
<feature type="transmembrane region" description="Helical" evidence="6">
    <location>
        <begin position="132"/>
        <end position="153"/>
    </location>
</feature>
<proteinExistence type="predicted"/>
<dbReference type="InterPro" id="IPR003838">
    <property type="entry name" value="ABC3_permease_C"/>
</dbReference>
<dbReference type="GO" id="GO:0005886">
    <property type="term" value="C:plasma membrane"/>
    <property type="evidence" value="ECO:0007669"/>
    <property type="project" value="UniProtKB-SubCell"/>
</dbReference>
<evidence type="ECO:0000256" key="4">
    <source>
        <dbReference type="ARBA" id="ARBA00022989"/>
    </source>
</evidence>
<organism evidence="8 9">
    <name type="scientific">Arthrobacter gengyunqii</name>
    <dbReference type="NCBI Taxonomy" id="2886940"/>
    <lineage>
        <taxon>Bacteria</taxon>
        <taxon>Bacillati</taxon>
        <taxon>Actinomycetota</taxon>
        <taxon>Actinomycetes</taxon>
        <taxon>Micrococcales</taxon>
        <taxon>Micrococcaceae</taxon>
        <taxon>Arthrobacter</taxon>
    </lineage>
</organism>
<feature type="transmembrane region" description="Helical" evidence="6">
    <location>
        <begin position="211"/>
        <end position="229"/>
    </location>
</feature>
<keyword evidence="4 6" id="KW-1133">Transmembrane helix</keyword>
<feature type="transmembrane region" description="Helical" evidence="6">
    <location>
        <begin position="412"/>
        <end position="434"/>
    </location>
</feature>
<gene>
    <name evidence="8" type="ORF">LJ751_00095</name>
</gene>
<evidence type="ECO:0000313" key="8">
    <source>
        <dbReference type="EMBL" id="MCC3267766.1"/>
    </source>
</evidence>
<feature type="transmembrane region" description="Helical" evidence="6">
    <location>
        <begin position="72"/>
        <end position="93"/>
    </location>
</feature>
<name>A0A9X1LYK5_9MICC</name>
<accession>A0A9X1LYK5</accession>
<dbReference type="Proteomes" id="UP001139264">
    <property type="component" value="Unassembled WGS sequence"/>
</dbReference>
<feature type="transmembrane region" description="Helical" evidence="6">
    <location>
        <begin position="235"/>
        <end position="261"/>
    </location>
</feature>
<comment type="subcellular location">
    <subcellularLocation>
        <location evidence="1">Cell membrane</location>
        <topology evidence="1">Multi-pass membrane protein</topology>
    </subcellularLocation>
</comment>
<feature type="transmembrane region" description="Helical" evidence="6">
    <location>
        <begin position="37"/>
        <end position="60"/>
    </location>
</feature>
<feature type="transmembrane region" description="Helical" evidence="6">
    <location>
        <begin position="295"/>
        <end position="315"/>
    </location>
</feature>
<feature type="transmembrane region" description="Helical" evidence="6">
    <location>
        <begin position="165"/>
        <end position="190"/>
    </location>
</feature>
<evidence type="ECO:0000256" key="3">
    <source>
        <dbReference type="ARBA" id="ARBA00022692"/>
    </source>
</evidence>